<gene>
    <name evidence="2" type="ORF">I8608_000394</name>
</gene>
<feature type="domain" description="Putative adhesin Stv" evidence="1">
    <location>
        <begin position="892"/>
        <end position="1012"/>
    </location>
</feature>
<reference evidence="2" key="1">
    <citation type="journal article" date="2018" name="Genome Biol.">
        <title>SKESA: strategic k-mer extension for scrupulous assemblies.</title>
        <authorList>
            <person name="Souvorov A."/>
            <person name="Agarwala R."/>
            <person name="Lipman D.J."/>
        </authorList>
    </citation>
    <scope>NUCLEOTIDE SEQUENCE</scope>
    <source>
        <strain evidence="2">Morganella morganii ARLG-3209</strain>
    </source>
</reference>
<evidence type="ECO:0000259" key="1">
    <source>
        <dbReference type="Pfam" id="PF21527"/>
    </source>
</evidence>
<sequence>MPVSASQHRVSTGTYQNKFYNTFRLNSATQTQGINPDCPGIPDEIHRLGRSIDSVVNSRGELSAPSNPATSARQGTVAPLLMLLSQVRFDDILPAATTTMSVFTSERRVFPSVSRDTAYPDNRDTGFTAVLNPVMNALHETGRFIARHDPLQFPPANASPVPQAGTESAITPVITRNLKSDSYIITGEQKKNELISGVVQYLVSDGQLTADEGSNVELWLRAEAAGMPMVAARLDNDGSGTNRTKRALMPELDPRTGEHIKEHCAFEEEVLDAQGENQGKLLLFEAQRAENPFRMIYDNRPDSRPSPEERGAADGLNIATGILTLGIKPLIGNLIANAKRRAYYQNQGDKICAERFRRLFIAEVLTSLDDGGLSYQSASRAAFRRVKPMELLHISPAQDRAAFYTRNPHTGIKNEILLKLKGAVNDNGREVYLKPTEKPNEFFTYHPDAVKPERLERRVIVDESNLSWRYADSFDSSKLNVEISEGKRQIRLHGTNFDLQQNGAGKYEIVVNKVSGIKEFIPVYMEPLSRTWHLSTHNEHAVFSNQQIDIIKEIKVSKKEGFYYTPMGNNNPDYYGSGNIYSQGKIGESGHYSWGQYVEMNGELVPVKTVVTPKHGIHYEVYNLKFPEKNGYLIEWDGNRWLFERKTSVHVSKELEDLILPEMISDNVNAGKLSAPDHQGLRYDTDGNRFIKVDDHFVNIHKCEHRYCIKDRNNDNIFVDFKKNEFILHKNKVTDRFDATKVASIDISGLGVHAIPEYKNIYVTDNGSFYIKLNNEYYPIEFAGKDRRVVLIGSPNEIRFACIYKPEDGSLKNIGESFNQSILMYNKDIDVYISSDMSSEKTYVMKFDKIKNDLVNIPVHSVNKLNKLNKQLYKVEFKNFSLYIPQKTSHDVYLAAHAGRNINFSGRIPDNLELKFYTEKGKVLHGHVDDLQDLVNGKFNEVEIKKGGESIESYAISFDHESQINYANLAMESKKSIIKVKENGEVMLEQLLRDISAVFAEDKTIHLYMCRSF</sequence>
<name>A0AAN5MCH4_MORMO</name>
<dbReference type="Pfam" id="PF21527">
    <property type="entry name" value="Stv"/>
    <property type="match status" value="1"/>
</dbReference>
<dbReference type="InterPro" id="IPR049002">
    <property type="entry name" value="Stv"/>
</dbReference>
<evidence type="ECO:0000313" key="2">
    <source>
        <dbReference type="EMBL" id="HAT3807601.1"/>
    </source>
</evidence>
<comment type="caution">
    <text evidence="2">The sequence shown here is derived from an EMBL/GenBank/DDBJ whole genome shotgun (WGS) entry which is preliminary data.</text>
</comment>
<organism evidence="2 3">
    <name type="scientific">Morganella morganii</name>
    <name type="common">Proteus morganii</name>
    <dbReference type="NCBI Taxonomy" id="582"/>
    <lineage>
        <taxon>Bacteria</taxon>
        <taxon>Pseudomonadati</taxon>
        <taxon>Pseudomonadota</taxon>
        <taxon>Gammaproteobacteria</taxon>
        <taxon>Enterobacterales</taxon>
        <taxon>Morganellaceae</taxon>
        <taxon>Morganella</taxon>
    </lineage>
</organism>
<evidence type="ECO:0000313" key="3">
    <source>
        <dbReference type="Proteomes" id="UP000865968"/>
    </source>
</evidence>
<dbReference type="EMBL" id="DACSWI010000001">
    <property type="protein sequence ID" value="HAT3807601.1"/>
    <property type="molecule type" value="Genomic_DNA"/>
</dbReference>
<accession>A0AAN5MCH4</accession>
<proteinExistence type="predicted"/>
<protein>
    <recommendedName>
        <fullName evidence="1">Putative adhesin Stv domain-containing protein</fullName>
    </recommendedName>
</protein>
<reference evidence="2" key="2">
    <citation type="submission" date="2020-10" db="EMBL/GenBank/DDBJ databases">
        <authorList>
            <consortium name="NCBI Pathogen Detection Project"/>
        </authorList>
    </citation>
    <scope>NUCLEOTIDE SEQUENCE</scope>
    <source>
        <strain evidence="2">Morganella morganii ARLG-3209</strain>
    </source>
</reference>
<dbReference type="Proteomes" id="UP000865968">
    <property type="component" value="Unassembled WGS sequence"/>
</dbReference>
<dbReference type="AlphaFoldDB" id="A0AAN5MCH4"/>